<evidence type="ECO:0000256" key="1">
    <source>
        <dbReference type="SAM" id="SignalP"/>
    </source>
</evidence>
<protein>
    <submittedName>
        <fullName evidence="2">Uncharacterized protein</fullName>
    </submittedName>
</protein>
<organism evidence="2 3">
    <name type="scientific">Corchorus capsularis</name>
    <name type="common">Jute</name>
    <dbReference type="NCBI Taxonomy" id="210143"/>
    <lineage>
        <taxon>Eukaryota</taxon>
        <taxon>Viridiplantae</taxon>
        <taxon>Streptophyta</taxon>
        <taxon>Embryophyta</taxon>
        <taxon>Tracheophyta</taxon>
        <taxon>Spermatophyta</taxon>
        <taxon>Magnoliopsida</taxon>
        <taxon>eudicotyledons</taxon>
        <taxon>Gunneridae</taxon>
        <taxon>Pentapetalae</taxon>
        <taxon>rosids</taxon>
        <taxon>malvids</taxon>
        <taxon>Malvales</taxon>
        <taxon>Malvaceae</taxon>
        <taxon>Grewioideae</taxon>
        <taxon>Apeibeae</taxon>
        <taxon>Corchorus</taxon>
    </lineage>
</organism>
<dbReference type="Proteomes" id="UP000188268">
    <property type="component" value="Unassembled WGS sequence"/>
</dbReference>
<sequence length="40" mass="4420">MEKSSPMKLLLCFVMLVAIIQGAKSNECTDQCIQETCPSE</sequence>
<keyword evidence="1" id="KW-0732">Signal</keyword>
<dbReference type="Gramene" id="OMO62300">
    <property type="protein sequence ID" value="OMO62300"/>
    <property type="gene ID" value="CCACVL1_22903"/>
</dbReference>
<feature type="chain" id="PRO_5012481163" evidence="1">
    <location>
        <begin position="26"/>
        <end position="40"/>
    </location>
</feature>
<accession>A0A1R3GWC3</accession>
<feature type="non-terminal residue" evidence="2">
    <location>
        <position position="40"/>
    </location>
</feature>
<feature type="signal peptide" evidence="1">
    <location>
        <begin position="1"/>
        <end position="25"/>
    </location>
</feature>
<evidence type="ECO:0000313" key="2">
    <source>
        <dbReference type="EMBL" id="OMO62300.1"/>
    </source>
</evidence>
<comment type="caution">
    <text evidence="2">The sequence shown here is derived from an EMBL/GenBank/DDBJ whole genome shotgun (WGS) entry which is preliminary data.</text>
</comment>
<dbReference type="OrthoDB" id="10352960at2759"/>
<proteinExistence type="predicted"/>
<gene>
    <name evidence="2" type="ORF">CCACVL1_22903</name>
</gene>
<keyword evidence="3" id="KW-1185">Reference proteome</keyword>
<name>A0A1R3GWC3_COCAP</name>
<dbReference type="EMBL" id="AWWV01013264">
    <property type="protein sequence ID" value="OMO62300.1"/>
    <property type="molecule type" value="Genomic_DNA"/>
</dbReference>
<dbReference type="AlphaFoldDB" id="A0A1R3GWC3"/>
<reference evidence="2 3" key="1">
    <citation type="submission" date="2013-09" db="EMBL/GenBank/DDBJ databases">
        <title>Corchorus capsularis genome sequencing.</title>
        <authorList>
            <person name="Alam M."/>
            <person name="Haque M.S."/>
            <person name="Islam M.S."/>
            <person name="Emdad E.M."/>
            <person name="Islam M.M."/>
            <person name="Ahmed B."/>
            <person name="Halim A."/>
            <person name="Hossen Q.M.M."/>
            <person name="Hossain M.Z."/>
            <person name="Ahmed R."/>
            <person name="Khan M.M."/>
            <person name="Islam R."/>
            <person name="Rashid M.M."/>
            <person name="Khan S.A."/>
            <person name="Rahman M.S."/>
            <person name="Alam M."/>
        </authorList>
    </citation>
    <scope>NUCLEOTIDE SEQUENCE [LARGE SCALE GENOMIC DNA]</scope>
    <source>
        <strain evidence="3">cv. CVL-1</strain>
        <tissue evidence="2">Whole seedling</tissue>
    </source>
</reference>
<evidence type="ECO:0000313" key="3">
    <source>
        <dbReference type="Proteomes" id="UP000188268"/>
    </source>
</evidence>